<dbReference type="OrthoDB" id="272114at2"/>
<organism evidence="2 3">
    <name type="scientific">Kolteria novifilia</name>
    <dbReference type="NCBI Taxonomy" id="2527975"/>
    <lineage>
        <taxon>Bacteria</taxon>
        <taxon>Pseudomonadati</taxon>
        <taxon>Planctomycetota</taxon>
        <taxon>Planctomycetia</taxon>
        <taxon>Kolteriales</taxon>
        <taxon>Kolteriaceae</taxon>
        <taxon>Kolteria</taxon>
    </lineage>
</organism>
<gene>
    <name evidence="2" type="ORF">Pan216_32350</name>
</gene>
<accession>A0A518B5W7</accession>
<evidence type="ECO:0000256" key="1">
    <source>
        <dbReference type="SAM" id="Phobius"/>
    </source>
</evidence>
<evidence type="ECO:0000313" key="3">
    <source>
        <dbReference type="Proteomes" id="UP000317093"/>
    </source>
</evidence>
<reference evidence="2 3" key="1">
    <citation type="submission" date="2019-02" db="EMBL/GenBank/DDBJ databases">
        <title>Deep-cultivation of Planctomycetes and their phenomic and genomic characterization uncovers novel biology.</title>
        <authorList>
            <person name="Wiegand S."/>
            <person name="Jogler M."/>
            <person name="Boedeker C."/>
            <person name="Pinto D."/>
            <person name="Vollmers J."/>
            <person name="Rivas-Marin E."/>
            <person name="Kohn T."/>
            <person name="Peeters S.H."/>
            <person name="Heuer A."/>
            <person name="Rast P."/>
            <person name="Oberbeckmann S."/>
            <person name="Bunk B."/>
            <person name="Jeske O."/>
            <person name="Meyerdierks A."/>
            <person name="Storesund J.E."/>
            <person name="Kallscheuer N."/>
            <person name="Luecker S."/>
            <person name="Lage O.M."/>
            <person name="Pohl T."/>
            <person name="Merkel B.J."/>
            <person name="Hornburger P."/>
            <person name="Mueller R.-W."/>
            <person name="Bruemmer F."/>
            <person name="Labrenz M."/>
            <person name="Spormann A.M."/>
            <person name="Op den Camp H."/>
            <person name="Overmann J."/>
            <person name="Amann R."/>
            <person name="Jetten M.S.M."/>
            <person name="Mascher T."/>
            <person name="Medema M.H."/>
            <person name="Devos D.P."/>
            <person name="Kaster A.-K."/>
            <person name="Ovreas L."/>
            <person name="Rohde M."/>
            <person name="Galperin M.Y."/>
            <person name="Jogler C."/>
        </authorList>
    </citation>
    <scope>NUCLEOTIDE SEQUENCE [LARGE SCALE GENOMIC DNA]</scope>
    <source>
        <strain evidence="2 3">Pan216</strain>
    </source>
</reference>
<protein>
    <submittedName>
        <fullName evidence="2">Uncharacterized protein</fullName>
    </submittedName>
</protein>
<keyword evidence="1" id="KW-0472">Membrane</keyword>
<name>A0A518B5W7_9BACT</name>
<dbReference type="AlphaFoldDB" id="A0A518B5W7"/>
<sequence length="233" mass="26402">MSTSDHHPDSVQQSEVPAWLLPSAALILAFLFFASSSMAGYYLFLWRPDVSAIVESSIEGGVESIEDNDEASKEVIAVGVEIAAETAPVVTTEVAKRLMAEREELWALTKSESSKLIAAMEDRLGEELDEQLELLLDQHQEVLEDEFPELASDEELARLTERYRETAKELMTRYYLDEFRTQALRTVDLWYAFKPIDPSQLDAPLHEKLTEYGLDWILLKTKDQAGTRLSMGR</sequence>
<keyword evidence="3" id="KW-1185">Reference proteome</keyword>
<keyword evidence="1" id="KW-0812">Transmembrane</keyword>
<dbReference type="KEGG" id="knv:Pan216_32350"/>
<evidence type="ECO:0000313" key="2">
    <source>
        <dbReference type="EMBL" id="QDU62368.1"/>
    </source>
</evidence>
<dbReference type="RefSeq" id="WP_145259072.1">
    <property type="nucleotide sequence ID" value="NZ_CP036279.1"/>
</dbReference>
<keyword evidence="1" id="KW-1133">Transmembrane helix</keyword>
<proteinExistence type="predicted"/>
<dbReference type="Proteomes" id="UP000317093">
    <property type="component" value="Chromosome"/>
</dbReference>
<feature type="transmembrane region" description="Helical" evidence="1">
    <location>
        <begin position="20"/>
        <end position="44"/>
    </location>
</feature>
<dbReference type="EMBL" id="CP036279">
    <property type="protein sequence ID" value="QDU62368.1"/>
    <property type="molecule type" value="Genomic_DNA"/>
</dbReference>